<dbReference type="Pfam" id="PF02080">
    <property type="entry name" value="TrkA_C"/>
    <property type="match status" value="2"/>
</dbReference>
<feature type="transmembrane region" description="Helical" evidence="7">
    <location>
        <begin position="501"/>
        <end position="528"/>
    </location>
</feature>
<sequence>MIGCSLWCLYSHTLIRLFGALVLLDWLINPAVQVLGLFVATICGLIRFQSQSDRVFGVLLLVLFTSSLVTTEQVIQSFSNMGLLTLMLLVICSVALEKTKLLRVVTNYVIGPNYRFTLLRLFSLTTFSSAILNNTAVVSTMLAPIRNNPHHKASKLLIPLSYAAILGGTLTLVGTSTNLIVNSLVIDSGLPSLRFFDFTVVGLCLVVGCGVLLFALSPLLPEYDKNQVQIRDYIIDTEVASDSELIGKSVEQNGLRHLESLFLVEILREGRLISPVTPQEVIAPNDRLLFSGDVKKITILREFNGLSLFASNSGLPLDNLSEVVIKPESNLVGKTLKHSGFRALFDAAVVAIKRDGVALSGKLGEVTLEAGDYLVLAVGNDHYSRNNIRKNFYLLSEVETDQCLSGWREKLTVVGFLGSILLAALGVVSLFKVMLILLGALLLSGCLTANEVLQRLPKNVWLIISSALLLSQALTNSGALGGLETMVHSYDYLFTPLTGLIVVYLLAWLMTELVTNNAAAALVLPIGIELASSLSANPQAYILAVAFGASASFISPYGYQTNLMVFNAGQYKLQDFVKVGVPMCLLYGLIVLIAIPAFIGL</sequence>
<evidence type="ECO:0000256" key="7">
    <source>
        <dbReference type="SAM" id="Phobius"/>
    </source>
</evidence>
<organism evidence="9 10">
    <name type="scientific">Vibrio tasmaniensis</name>
    <dbReference type="NCBI Taxonomy" id="212663"/>
    <lineage>
        <taxon>Bacteria</taxon>
        <taxon>Pseudomonadati</taxon>
        <taxon>Pseudomonadota</taxon>
        <taxon>Gammaproteobacteria</taxon>
        <taxon>Vibrionales</taxon>
        <taxon>Vibrionaceae</taxon>
        <taxon>Vibrio</taxon>
    </lineage>
</organism>
<evidence type="ECO:0000256" key="2">
    <source>
        <dbReference type="ARBA" id="ARBA00022448"/>
    </source>
</evidence>
<feature type="transmembrane region" description="Helical" evidence="7">
    <location>
        <begin position="195"/>
        <end position="216"/>
    </location>
</feature>
<accession>A0AB38NKA1</accession>
<dbReference type="Pfam" id="PF03600">
    <property type="entry name" value="CitMHS"/>
    <property type="match status" value="1"/>
</dbReference>
<keyword evidence="2" id="KW-0813">Transport</keyword>
<feature type="transmembrane region" description="Helical" evidence="7">
    <location>
        <begin position="30"/>
        <end position="48"/>
    </location>
</feature>
<feature type="transmembrane region" description="Helical" evidence="7">
    <location>
        <begin position="156"/>
        <end position="175"/>
    </location>
</feature>
<dbReference type="PANTHER" id="PTHR43652">
    <property type="entry name" value="BASIC AMINO ACID ANTIPORTER YFCC-RELATED"/>
    <property type="match status" value="1"/>
</dbReference>
<dbReference type="Gene3D" id="3.30.70.1450">
    <property type="entry name" value="Regulator of K+ conductance, C-terminal domain"/>
    <property type="match status" value="2"/>
</dbReference>
<keyword evidence="4" id="KW-0677">Repeat</keyword>
<dbReference type="InterPro" id="IPR051679">
    <property type="entry name" value="DASS-Related_Transporters"/>
</dbReference>
<comment type="caution">
    <text evidence="9">The sequence shown here is derived from an EMBL/GenBank/DDBJ whole genome shotgun (WGS) entry which is preliminary data.</text>
</comment>
<feature type="transmembrane region" description="Helical" evidence="7">
    <location>
        <begin position="55"/>
        <end position="71"/>
    </location>
</feature>
<dbReference type="GO" id="GO:0008324">
    <property type="term" value="F:monoatomic cation transmembrane transporter activity"/>
    <property type="evidence" value="ECO:0007669"/>
    <property type="project" value="InterPro"/>
</dbReference>
<name>A0AB38NKA1_9VIBR</name>
<evidence type="ECO:0000256" key="3">
    <source>
        <dbReference type="ARBA" id="ARBA00022692"/>
    </source>
</evidence>
<gene>
    <name evidence="9" type="ORF">FC057_21165</name>
</gene>
<feature type="domain" description="RCK C-terminal" evidence="8">
    <location>
        <begin position="221"/>
        <end position="306"/>
    </location>
</feature>
<dbReference type="InterPro" id="IPR036721">
    <property type="entry name" value="RCK_C_sf"/>
</dbReference>
<dbReference type="Proteomes" id="UP000308018">
    <property type="component" value="Unassembled WGS sequence"/>
</dbReference>
<dbReference type="GO" id="GO:0005886">
    <property type="term" value="C:plasma membrane"/>
    <property type="evidence" value="ECO:0007669"/>
    <property type="project" value="TreeGrafter"/>
</dbReference>
<feature type="transmembrane region" description="Helical" evidence="7">
    <location>
        <begin position="460"/>
        <end position="481"/>
    </location>
</feature>
<evidence type="ECO:0000313" key="10">
    <source>
        <dbReference type="Proteomes" id="UP000308018"/>
    </source>
</evidence>
<dbReference type="GO" id="GO:0006813">
    <property type="term" value="P:potassium ion transport"/>
    <property type="evidence" value="ECO:0007669"/>
    <property type="project" value="InterPro"/>
</dbReference>
<dbReference type="SUPFAM" id="SSF116726">
    <property type="entry name" value="TrkA C-terminal domain-like"/>
    <property type="match status" value="2"/>
</dbReference>
<reference evidence="9 10" key="1">
    <citation type="submission" date="2019-04" db="EMBL/GenBank/DDBJ databases">
        <title>A reverse ecology approach based on a biological definition of microbial populations.</title>
        <authorList>
            <person name="Arevalo P."/>
            <person name="Vaninsberghe D."/>
            <person name="Elsherbini J."/>
            <person name="Gore J."/>
            <person name="Polz M."/>
        </authorList>
    </citation>
    <scope>NUCLEOTIDE SEQUENCE [LARGE SCALE GENOMIC DNA]</scope>
    <source>
        <strain evidence="9 10">10N.222.45.A8</strain>
    </source>
</reference>
<evidence type="ECO:0000313" key="9">
    <source>
        <dbReference type="EMBL" id="TKG28706.1"/>
    </source>
</evidence>
<evidence type="ECO:0000256" key="1">
    <source>
        <dbReference type="ARBA" id="ARBA00004141"/>
    </source>
</evidence>
<keyword evidence="3 7" id="KW-0812">Transmembrane</keyword>
<dbReference type="EMBL" id="SYVV01000039">
    <property type="protein sequence ID" value="TKG28706.1"/>
    <property type="molecule type" value="Genomic_DNA"/>
</dbReference>
<evidence type="ECO:0000256" key="5">
    <source>
        <dbReference type="ARBA" id="ARBA00022989"/>
    </source>
</evidence>
<feature type="transmembrane region" description="Helical" evidence="7">
    <location>
        <begin position="434"/>
        <end position="453"/>
    </location>
</feature>
<feature type="transmembrane region" description="Helical" evidence="7">
    <location>
        <begin position="411"/>
        <end position="428"/>
    </location>
</feature>
<feature type="transmembrane region" description="Helical" evidence="7">
    <location>
        <begin position="579"/>
        <end position="599"/>
    </location>
</feature>
<comment type="subcellular location">
    <subcellularLocation>
        <location evidence="1">Membrane</location>
        <topology evidence="1">Multi-pass membrane protein</topology>
    </subcellularLocation>
</comment>
<dbReference type="PROSITE" id="PS51202">
    <property type="entry name" value="RCK_C"/>
    <property type="match status" value="2"/>
</dbReference>
<dbReference type="AlphaFoldDB" id="A0AB38NKA1"/>
<dbReference type="InterPro" id="IPR006037">
    <property type="entry name" value="RCK_C"/>
</dbReference>
<protein>
    <submittedName>
        <fullName evidence="9">SLC13 family permease</fullName>
    </submittedName>
</protein>
<dbReference type="InterPro" id="IPR004680">
    <property type="entry name" value="Cit_transptr-like_dom"/>
</dbReference>
<feature type="domain" description="RCK C-terminal" evidence="8">
    <location>
        <begin position="308"/>
        <end position="392"/>
    </location>
</feature>
<dbReference type="PANTHER" id="PTHR43652:SF2">
    <property type="entry name" value="BASIC AMINO ACID ANTIPORTER YFCC-RELATED"/>
    <property type="match status" value="1"/>
</dbReference>
<evidence type="ECO:0000256" key="6">
    <source>
        <dbReference type="ARBA" id="ARBA00023136"/>
    </source>
</evidence>
<feature type="transmembrane region" description="Helical" evidence="7">
    <location>
        <begin position="540"/>
        <end position="559"/>
    </location>
</feature>
<keyword evidence="5 7" id="KW-1133">Transmembrane helix</keyword>
<keyword evidence="6 7" id="KW-0472">Membrane</keyword>
<evidence type="ECO:0000259" key="8">
    <source>
        <dbReference type="PROSITE" id="PS51202"/>
    </source>
</evidence>
<proteinExistence type="predicted"/>
<evidence type="ECO:0000256" key="4">
    <source>
        <dbReference type="ARBA" id="ARBA00022737"/>
    </source>
</evidence>